<gene>
    <name evidence="2" type="ORF">CC84DRAFT_1164642</name>
</gene>
<evidence type="ECO:0000313" key="2">
    <source>
        <dbReference type="EMBL" id="OAG06361.1"/>
    </source>
</evidence>
<feature type="compositionally biased region" description="Basic and acidic residues" evidence="1">
    <location>
        <begin position="71"/>
        <end position="84"/>
    </location>
</feature>
<feature type="region of interest" description="Disordered" evidence="1">
    <location>
        <begin position="71"/>
        <end position="120"/>
    </location>
</feature>
<sequence length="120" mass="13322">MQPEDLMAAIPSWFIDKKNGCFILKLFATWNVYDDPDVGSRSEFLATNFTLPETLCKMSTATVCADLSPMAKKEDDGKSDHGLEDGNVVLQDVEVSDHTDEDEDDGVVWLDDEDSEGDVE</sequence>
<evidence type="ECO:0000256" key="1">
    <source>
        <dbReference type="SAM" id="MobiDB-lite"/>
    </source>
</evidence>
<organism evidence="2 3">
    <name type="scientific">Paraphaeosphaeria sporulosa</name>
    <dbReference type="NCBI Taxonomy" id="1460663"/>
    <lineage>
        <taxon>Eukaryota</taxon>
        <taxon>Fungi</taxon>
        <taxon>Dikarya</taxon>
        <taxon>Ascomycota</taxon>
        <taxon>Pezizomycotina</taxon>
        <taxon>Dothideomycetes</taxon>
        <taxon>Pleosporomycetidae</taxon>
        <taxon>Pleosporales</taxon>
        <taxon>Massarineae</taxon>
        <taxon>Didymosphaeriaceae</taxon>
        <taxon>Paraphaeosphaeria</taxon>
    </lineage>
</organism>
<dbReference type="GeneID" id="28762015"/>
<dbReference type="AlphaFoldDB" id="A0A177CGL3"/>
<proteinExistence type="predicted"/>
<dbReference type="EMBL" id="KV441552">
    <property type="protein sequence ID" value="OAG06361.1"/>
    <property type="molecule type" value="Genomic_DNA"/>
</dbReference>
<keyword evidence="3" id="KW-1185">Reference proteome</keyword>
<feature type="compositionally biased region" description="Acidic residues" evidence="1">
    <location>
        <begin position="99"/>
        <end position="120"/>
    </location>
</feature>
<reference evidence="2 3" key="1">
    <citation type="submission" date="2016-05" db="EMBL/GenBank/DDBJ databases">
        <title>Comparative analysis of secretome profiles of manganese(II)-oxidizing ascomycete fungi.</title>
        <authorList>
            <consortium name="DOE Joint Genome Institute"/>
            <person name="Zeiner C.A."/>
            <person name="Purvine S.O."/>
            <person name="Zink E.M."/>
            <person name="Wu S."/>
            <person name="Pasa-Tolic L."/>
            <person name="Chaput D.L."/>
            <person name="Haridas S."/>
            <person name="Grigoriev I.V."/>
            <person name="Santelli C.M."/>
            <person name="Hansel C.M."/>
        </authorList>
    </citation>
    <scope>NUCLEOTIDE SEQUENCE [LARGE SCALE GENOMIC DNA]</scope>
    <source>
        <strain evidence="2 3">AP3s5-JAC2a</strain>
    </source>
</reference>
<evidence type="ECO:0000313" key="3">
    <source>
        <dbReference type="Proteomes" id="UP000077069"/>
    </source>
</evidence>
<dbReference type="InParanoid" id="A0A177CGL3"/>
<dbReference type="RefSeq" id="XP_018036726.1">
    <property type="nucleotide sequence ID" value="XM_018178529.1"/>
</dbReference>
<dbReference type="Proteomes" id="UP000077069">
    <property type="component" value="Unassembled WGS sequence"/>
</dbReference>
<name>A0A177CGL3_9PLEO</name>
<accession>A0A177CGL3</accession>
<protein>
    <submittedName>
        <fullName evidence="2">Uncharacterized protein</fullName>
    </submittedName>
</protein>